<organism evidence="4 5">
    <name type="scientific">Cercospora berteroae</name>
    <dbReference type="NCBI Taxonomy" id="357750"/>
    <lineage>
        <taxon>Eukaryota</taxon>
        <taxon>Fungi</taxon>
        <taxon>Dikarya</taxon>
        <taxon>Ascomycota</taxon>
        <taxon>Pezizomycotina</taxon>
        <taxon>Dothideomycetes</taxon>
        <taxon>Dothideomycetidae</taxon>
        <taxon>Mycosphaerellales</taxon>
        <taxon>Mycosphaerellaceae</taxon>
        <taxon>Cercospora</taxon>
    </lineage>
</organism>
<dbReference type="InterPro" id="IPR015422">
    <property type="entry name" value="PyrdxlP-dep_Trfase_small"/>
</dbReference>
<dbReference type="InterPro" id="IPR015424">
    <property type="entry name" value="PyrdxlP-dep_Trfase"/>
</dbReference>
<dbReference type="PANTHER" id="PTHR43510:SF1">
    <property type="entry name" value="AMINOTRANSFERASE FUNCTION, HYPOTHETICAL (EUROFUNG)"/>
    <property type="match status" value="1"/>
</dbReference>
<dbReference type="EMBL" id="PNEN01001563">
    <property type="protein sequence ID" value="PPJ53220.1"/>
    <property type="molecule type" value="Genomic_DNA"/>
</dbReference>
<protein>
    <recommendedName>
        <fullName evidence="3">Aminotransferase class I/classII large domain-containing protein</fullName>
    </recommendedName>
</protein>
<accession>A0A2S6C0G7</accession>
<dbReference type="Pfam" id="PF00155">
    <property type="entry name" value="Aminotran_1_2"/>
    <property type="match status" value="1"/>
</dbReference>
<dbReference type="InterPro" id="IPR004838">
    <property type="entry name" value="NHTrfase_class1_PyrdxlP-BS"/>
</dbReference>
<dbReference type="STRING" id="357750.A0A2S6C0G7"/>
<reference evidence="5" key="1">
    <citation type="journal article" date="2017" name="bioRxiv">
        <title>Conservation of a gene cluster reveals novel cercosporin biosynthetic mechanisms and extends production to the genus Colletotrichum.</title>
        <authorList>
            <person name="de Jonge R."/>
            <person name="Ebert M.K."/>
            <person name="Huitt-Roehl C.R."/>
            <person name="Pal P."/>
            <person name="Suttle J.C."/>
            <person name="Spanner R.E."/>
            <person name="Neubauer J.D."/>
            <person name="Jurick W.M.II."/>
            <person name="Stott K.A."/>
            <person name="Secor G.A."/>
            <person name="Thomma B.P.H.J."/>
            <person name="Van de Peer Y."/>
            <person name="Townsend C.A."/>
            <person name="Bolton M.D."/>
        </authorList>
    </citation>
    <scope>NUCLEOTIDE SEQUENCE [LARGE SCALE GENOMIC DNA]</scope>
    <source>
        <strain evidence="5">CBS538.71</strain>
    </source>
</reference>
<dbReference type="GO" id="GO:0030170">
    <property type="term" value="F:pyridoxal phosphate binding"/>
    <property type="evidence" value="ECO:0007669"/>
    <property type="project" value="InterPro"/>
</dbReference>
<evidence type="ECO:0000256" key="1">
    <source>
        <dbReference type="ARBA" id="ARBA00007441"/>
    </source>
</evidence>
<dbReference type="Proteomes" id="UP000237631">
    <property type="component" value="Unassembled WGS sequence"/>
</dbReference>
<dbReference type="PROSITE" id="PS00105">
    <property type="entry name" value="AA_TRANSFER_CLASS_1"/>
    <property type="match status" value="1"/>
</dbReference>
<name>A0A2S6C0G7_9PEZI</name>
<dbReference type="Gene3D" id="3.90.1150.10">
    <property type="entry name" value="Aspartate Aminotransferase, domain 1"/>
    <property type="match status" value="1"/>
</dbReference>
<comment type="similarity">
    <text evidence="1">Belongs to the class-I pyridoxal-phosphate-dependent aminotransferase family.</text>
</comment>
<evidence type="ECO:0000313" key="5">
    <source>
        <dbReference type="Proteomes" id="UP000237631"/>
    </source>
</evidence>
<evidence type="ECO:0000256" key="2">
    <source>
        <dbReference type="ARBA" id="ARBA00022898"/>
    </source>
</evidence>
<dbReference type="AlphaFoldDB" id="A0A2S6C0G7"/>
<evidence type="ECO:0000259" key="3">
    <source>
        <dbReference type="Pfam" id="PF00155"/>
    </source>
</evidence>
<dbReference type="Gene3D" id="3.40.640.10">
    <property type="entry name" value="Type I PLP-dependent aspartate aminotransferase-like (Major domain)"/>
    <property type="match status" value="1"/>
</dbReference>
<keyword evidence="5" id="KW-1185">Reference proteome</keyword>
<dbReference type="PANTHER" id="PTHR43510">
    <property type="entry name" value="AMINOTRANSFERASE FUNCTION, HYPOTHETICAL (EUROFUNG)"/>
    <property type="match status" value="1"/>
</dbReference>
<keyword evidence="2" id="KW-0663">Pyridoxal phosphate</keyword>
<feature type="domain" description="Aminotransferase class I/classII large" evidence="3">
    <location>
        <begin position="21"/>
        <end position="211"/>
    </location>
</feature>
<dbReference type="SUPFAM" id="SSF53383">
    <property type="entry name" value="PLP-dependent transferases"/>
    <property type="match status" value="1"/>
</dbReference>
<proteinExistence type="inferred from homology"/>
<dbReference type="InterPro" id="IPR015421">
    <property type="entry name" value="PyrdxlP-dep_Trfase_major"/>
</dbReference>
<comment type="caution">
    <text evidence="4">The sequence shown here is derived from an EMBL/GenBank/DDBJ whole genome shotgun (WGS) entry which is preliminary data.</text>
</comment>
<dbReference type="InterPro" id="IPR004839">
    <property type="entry name" value="Aminotransferase_I/II_large"/>
</dbReference>
<sequence>MAIRPGACEADRRRLSQQFHGIALDKEVLYGLAELARKSKCHLLVDEAYASLTYDEHAARVPSAASLGPQVVVVSSMSKVYGVPGIRIGWLCTTDAQLQLKFLAAKEQMCIGGSVLDDSLIAEQILARSDVLLRETRQDMQNRLSYVEAWVERQNGMVEWVHPQAGVMGLMRVRSDPRCVDGDAKQSVCDLCAQLLAEHGVYVGPRRCFEREEAIYFRLGSGWPMWYALEAGLKGIAKGLRSKQ</sequence>
<dbReference type="OrthoDB" id="3923817at2759"/>
<evidence type="ECO:0000313" key="4">
    <source>
        <dbReference type="EMBL" id="PPJ53220.1"/>
    </source>
</evidence>
<gene>
    <name evidence="4" type="ORF">CBER1_11824</name>
</gene>
<dbReference type="GO" id="GO:0003824">
    <property type="term" value="F:catalytic activity"/>
    <property type="evidence" value="ECO:0007669"/>
    <property type="project" value="InterPro"/>
</dbReference>